<protein>
    <submittedName>
        <fullName evidence="1">Uncharacterized protein</fullName>
    </submittedName>
</protein>
<name>A0AAW1SRP0_9CHLO</name>
<sequence>MRDDIPIDPYPARGRGRAEHAYKSLNLNASKACLNVQRIFGRFCRSSLVHNSLGPRRAINGFYRVLAISRAGASTGWRLCLPVNWTRSGDLGSIHLSFNDALFPYAWHHHSNQNIMPTMLSWGQLCSQVQLDAAISCQ</sequence>
<dbReference type="Proteomes" id="UP001485043">
    <property type="component" value="Unassembled WGS sequence"/>
</dbReference>
<gene>
    <name evidence="1" type="ORF">WJX84_007895</name>
</gene>
<comment type="caution">
    <text evidence="1">The sequence shown here is derived from an EMBL/GenBank/DDBJ whole genome shotgun (WGS) entry which is preliminary data.</text>
</comment>
<reference evidence="1 2" key="1">
    <citation type="journal article" date="2024" name="Nat. Commun.">
        <title>Phylogenomics reveals the evolutionary origins of lichenization in chlorophyte algae.</title>
        <authorList>
            <person name="Puginier C."/>
            <person name="Libourel C."/>
            <person name="Otte J."/>
            <person name="Skaloud P."/>
            <person name="Haon M."/>
            <person name="Grisel S."/>
            <person name="Petersen M."/>
            <person name="Berrin J.G."/>
            <person name="Delaux P.M."/>
            <person name="Dal Grande F."/>
            <person name="Keller J."/>
        </authorList>
    </citation>
    <scope>NUCLEOTIDE SEQUENCE [LARGE SCALE GENOMIC DNA]</scope>
    <source>
        <strain evidence="1 2">SAG 2523</strain>
    </source>
</reference>
<accession>A0AAW1SRP0</accession>
<organism evidence="1 2">
    <name type="scientific">Apatococcus fuscideae</name>
    <dbReference type="NCBI Taxonomy" id="2026836"/>
    <lineage>
        <taxon>Eukaryota</taxon>
        <taxon>Viridiplantae</taxon>
        <taxon>Chlorophyta</taxon>
        <taxon>core chlorophytes</taxon>
        <taxon>Trebouxiophyceae</taxon>
        <taxon>Chlorellales</taxon>
        <taxon>Chlorellaceae</taxon>
        <taxon>Apatococcus</taxon>
    </lineage>
</organism>
<dbReference type="EMBL" id="JALJOV010001014">
    <property type="protein sequence ID" value="KAK9856444.1"/>
    <property type="molecule type" value="Genomic_DNA"/>
</dbReference>
<dbReference type="AlphaFoldDB" id="A0AAW1SRP0"/>
<evidence type="ECO:0000313" key="1">
    <source>
        <dbReference type="EMBL" id="KAK9856444.1"/>
    </source>
</evidence>
<evidence type="ECO:0000313" key="2">
    <source>
        <dbReference type="Proteomes" id="UP001485043"/>
    </source>
</evidence>
<proteinExistence type="predicted"/>
<keyword evidence="2" id="KW-1185">Reference proteome</keyword>